<dbReference type="OrthoDB" id="1803128at2"/>
<evidence type="ECO:0000259" key="2">
    <source>
        <dbReference type="Pfam" id="PF20956"/>
    </source>
</evidence>
<sequence length="255" mass="30113">MNEPLTFNIAMGRSKPENIRHREVACPFCAVDELTNILDTQGDIIWLMNKYPVLDRTWPTVIIETNDCFSEFSRYTPEKAEEVLAFSLHKWQETMARDEFKSVLYFKNFGPMSGGSIRHPHSQIIGLYDYDYRKDIKEYHFEGTVLKEDDELVITLSNKPIIGFFEFNMKFNQHTSLALLSRRIQQLLRYILTDFSKHSGSYNLFFYDLHTDSQYVKIVPRYITSPLYVGYTISQISNHERIEQVKAELNRDFFK</sequence>
<evidence type="ECO:0000259" key="1">
    <source>
        <dbReference type="Pfam" id="PF16285"/>
    </source>
</evidence>
<proteinExistence type="predicted"/>
<dbReference type="InterPro" id="IPR012361">
    <property type="entry name" value="GalT_short"/>
</dbReference>
<dbReference type="RefSeq" id="WP_115310209.1">
    <property type="nucleotide sequence ID" value="NZ_UHIO01000001.1"/>
</dbReference>
<dbReference type="AlphaFoldDB" id="A0A380NK89"/>
<dbReference type="EMBL" id="UHIO01000001">
    <property type="protein sequence ID" value="SUP42992.1"/>
    <property type="molecule type" value="Genomic_DNA"/>
</dbReference>
<gene>
    <name evidence="3" type="ORF">NCTC12020_01020</name>
</gene>
<evidence type="ECO:0000313" key="4">
    <source>
        <dbReference type="Proteomes" id="UP000255367"/>
    </source>
</evidence>
<dbReference type="Pfam" id="PF16285">
    <property type="entry name" value="DUF4931_N"/>
    <property type="match status" value="1"/>
</dbReference>
<protein>
    <recommendedName>
        <fullName evidence="5">Galactose-1-phosphate uridylyltransferase</fullName>
    </recommendedName>
</protein>
<dbReference type="Proteomes" id="UP000255367">
    <property type="component" value="Unassembled WGS sequence"/>
</dbReference>
<keyword evidence="4" id="KW-1185">Reference proteome</keyword>
<name>A0A380NK89_9FIRM</name>
<feature type="domain" description="DUF4931" evidence="2">
    <location>
        <begin position="134"/>
        <end position="254"/>
    </location>
</feature>
<reference evidence="3 4" key="1">
    <citation type="submission" date="2018-06" db="EMBL/GenBank/DDBJ databases">
        <authorList>
            <consortium name="Pathogen Informatics"/>
            <person name="Doyle S."/>
        </authorList>
    </citation>
    <scope>NUCLEOTIDE SEQUENCE [LARGE SCALE GENOMIC DNA]</scope>
    <source>
        <strain evidence="3 4">NCTC12020</strain>
    </source>
</reference>
<organism evidence="3 4">
    <name type="scientific">Veillonella criceti</name>
    <dbReference type="NCBI Taxonomy" id="103891"/>
    <lineage>
        <taxon>Bacteria</taxon>
        <taxon>Bacillati</taxon>
        <taxon>Bacillota</taxon>
        <taxon>Negativicutes</taxon>
        <taxon>Veillonellales</taxon>
        <taxon>Veillonellaceae</taxon>
        <taxon>Veillonella</taxon>
    </lineage>
</organism>
<dbReference type="InterPro" id="IPR036265">
    <property type="entry name" value="HIT-like_sf"/>
</dbReference>
<dbReference type="InterPro" id="IPR046322">
    <property type="entry name" value="DUF4931"/>
</dbReference>
<accession>A0A380NK89</accession>
<evidence type="ECO:0000313" key="3">
    <source>
        <dbReference type="EMBL" id="SUP42992.1"/>
    </source>
</evidence>
<evidence type="ECO:0008006" key="5">
    <source>
        <dbReference type="Google" id="ProtNLM"/>
    </source>
</evidence>
<dbReference type="SUPFAM" id="SSF54197">
    <property type="entry name" value="HIT-like"/>
    <property type="match status" value="1"/>
</dbReference>
<dbReference type="Pfam" id="PF20956">
    <property type="entry name" value="DUF4931_C"/>
    <property type="match status" value="1"/>
</dbReference>
<dbReference type="PIRSF" id="PIRSF031505">
    <property type="entry name" value="GalT_short"/>
    <property type="match status" value="1"/>
</dbReference>
<feature type="domain" description="DUF4931" evidence="1">
    <location>
        <begin position="7"/>
        <end position="128"/>
    </location>
</feature>
<dbReference type="InterPro" id="IPR049285">
    <property type="entry name" value="DUF4931_C"/>
</dbReference>
<dbReference type="Gene3D" id="3.30.428.10">
    <property type="entry name" value="HIT-like"/>
    <property type="match status" value="1"/>
</dbReference>